<reference evidence="2" key="1">
    <citation type="submission" date="2020-04" db="EMBL/GenBank/DDBJ databases">
        <authorList>
            <person name="Alioto T."/>
            <person name="Alioto T."/>
            <person name="Gomez Garrido J."/>
        </authorList>
    </citation>
    <scope>NUCLEOTIDE SEQUENCE</scope>
    <source>
        <strain evidence="2">A484AB</strain>
    </source>
</reference>
<dbReference type="PROSITE" id="PS50948">
    <property type="entry name" value="PAN"/>
    <property type="match status" value="1"/>
</dbReference>
<comment type="caution">
    <text evidence="2">The sequence shown here is derived from an EMBL/GenBank/DDBJ whole genome shotgun (WGS) entry which is preliminary data.</text>
</comment>
<dbReference type="Gene3D" id="2.10.25.10">
    <property type="entry name" value="Laminin"/>
    <property type="match status" value="1"/>
</dbReference>
<evidence type="ECO:0000313" key="3">
    <source>
        <dbReference type="Proteomes" id="UP001152795"/>
    </source>
</evidence>
<keyword evidence="3" id="KW-1185">Reference proteome</keyword>
<evidence type="ECO:0000256" key="1">
    <source>
        <dbReference type="PROSITE-ProRule" id="PRU00076"/>
    </source>
</evidence>
<dbReference type="Pfam" id="PF00008">
    <property type="entry name" value="EGF"/>
    <property type="match status" value="1"/>
</dbReference>
<dbReference type="SUPFAM" id="SSF57196">
    <property type="entry name" value="EGF/Laminin"/>
    <property type="match status" value="1"/>
</dbReference>
<protein>
    <submittedName>
        <fullName evidence="2">PREDICTED: uncharacterized protein LOC107358702</fullName>
    </submittedName>
</protein>
<organism evidence="2 3">
    <name type="scientific">Paramuricea clavata</name>
    <name type="common">Red gorgonian</name>
    <name type="synonym">Violescent sea-whip</name>
    <dbReference type="NCBI Taxonomy" id="317549"/>
    <lineage>
        <taxon>Eukaryota</taxon>
        <taxon>Metazoa</taxon>
        <taxon>Cnidaria</taxon>
        <taxon>Anthozoa</taxon>
        <taxon>Octocorallia</taxon>
        <taxon>Malacalcyonacea</taxon>
        <taxon>Plexauridae</taxon>
        <taxon>Paramuricea</taxon>
    </lineage>
</organism>
<dbReference type="PROSITE" id="PS00022">
    <property type="entry name" value="EGF_1"/>
    <property type="match status" value="1"/>
</dbReference>
<dbReference type="SUPFAM" id="SSF56496">
    <property type="entry name" value="Fibrinogen C-terminal domain-like"/>
    <property type="match status" value="1"/>
</dbReference>
<feature type="disulfide bond" evidence="1">
    <location>
        <begin position="101"/>
        <end position="110"/>
    </location>
</feature>
<comment type="caution">
    <text evidence="1">Lacks conserved residue(s) required for the propagation of feature annotation.</text>
</comment>
<keyword evidence="1" id="KW-0245">EGF-like domain</keyword>
<proteinExistence type="predicted"/>
<gene>
    <name evidence="2" type="ORF">PACLA_8A061663</name>
</gene>
<dbReference type="Proteomes" id="UP001152795">
    <property type="component" value="Unassembled WGS sequence"/>
</dbReference>
<sequence>MTECLQSCLSDCLCLSFQICHNECQLCSSNKDLTPSDWMENPDCVAFEFWKNERENELDKQQCDQGCMTSLNCCVTSFPCLHGGKCNVAKQYSEQRFVCKCSNGYHGYRCEKSCSPGFKGINCDEPILSCRGYNNGSAVSGYYTIFGGKNNHTYTVFCDFSSNTTWTLVQSYSFENKDQFQLPFSVSNASNQGNAPFWKSYRIYKSKMNSIMSDSTKWRFTCNYDSNGTVYIDYVRGLTTELDMIHFNSERCVKVQYINVRGWDCTDCMVYMKQVHDIPLHVRIGICQFTNVDNLKECHDNGAAWNETSFGYYGLLQHRTSMFIFIVCHNTILAGWVKPHFYHLVYKPYYYIRGL</sequence>
<dbReference type="PROSITE" id="PS50026">
    <property type="entry name" value="EGF_3"/>
    <property type="match status" value="1"/>
</dbReference>
<dbReference type="InterPro" id="IPR003609">
    <property type="entry name" value="Pan_app"/>
</dbReference>
<accession>A0A6S7GS84</accession>
<dbReference type="InterPro" id="IPR036056">
    <property type="entry name" value="Fibrinogen-like_C"/>
</dbReference>
<keyword evidence="1" id="KW-1015">Disulfide bond</keyword>
<name>A0A6S7GS84_PARCT</name>
<dbReference type="InterPro" id="IPR000742">
    <property type="entry name" value="EGF"/>
</dbReference>
<dbReference type="AlphaFoldDB" id="A0A6S7GS84"/>
<dbReference type="OrthoDB" id="5948412at2759"/>
<dbReference type="EMBL" id="CACRXK020002142">
    <property type="protein sequence ID" value="CAB3992879.1"/>
    <property type="molecule type" value="Genomic_DNA"/>
</dbReference>
<evidence type="ECO:0000313" key="2">
    <source>
        <dbReference type="EMBL" id="CAB3992879.1"/>
    </source>
</evidence>